<proteinExistence type="predicted"/>
<dbReference type="Proteomes" id="UP000182894">
    <property type="component" value="Unassembled WGS sequence"/>
</dbReference>
<organism evidence="2 3">
    <name type="scientific">Pseudomonas abietaniphila</name>
    <dbReference type="NCBI Taxonomy" id="89065"/>
    <lineage>
        <taxon>Bacteria</taxon>
        <taxon>Pseudomonadati</taxon>
        <taxon>Pseudomonadota</taxon>
        <taxon>Gammaproteobacteria</taxon>
        <taxon>Pseudomonadales</taxon>
        <taxon>Pseudomonadaceae</taxon>
        <taxon>Pseudomonas</taxon>
    </lineage>
</organism>
<dbReference type="STRING" id="89065.SAMN05216605_11317"/>
<dbReference type="AlphaFoldDB" id="A0A1G8K9E1"/>
<reference evidence="3" key="1">
    <citation type="submission" date="2016-10" db="EMBL/GenBank/DDBJ databases">
        <authorList>
            <person name="Varghese N."/>
            <person name="Submissions S."/>
        </authorList>
    </citation>
    <scope>NUCLEOTIDE SEQUENCE [LARGE SCALE GENOMIC DNA]</scope>
    <source>
        <strain evidence="3">ATCC 700689</strain>
    </source>
</reference>
<evidence type="ECO:0000313" key="2">
    <source>
        <dbReference type="EMBL" id="SDI39987.1"/>
    </source>
</evidence>
<feature type="region of interest" description="Disordered" evidence="1">
    <location>
        <begin position="54"/>
        <end position="74"/>
    </location>
</feature>
<evidence type="ECO:0000313" key="3">
    <source>
        <dbReference type="Proteomes" id="UP000182894"/>
    </source>
</evidence>
<evidence type="ECO:0000256" key="1">
    <source>
        <dbReference type="SAM" id="MobiDB-lite"/>
    </source>
</evidence>
<name>A0A1G8K9E1_9PSED</name>
<sequence>MKIKALWGFVGNAALLGAGVESPKVTRGQVFEDADDEYAHTLLGKQLVVELGADGKPKVTKPKDSKPAAPKETK</sequence>
<protein>
    <submittedName>
        <fullName evidence="2">Uncharacterized protein</fullName>
    </submittedName>
</protein>
<dbReference type="RefSeq" id="WP_074755838.1">
    <property type="nucleotide sequence ID" value="NZ_FNCO01000013.1"/>
</dbReference>
<dbReference type="OrthoDB" id="6965307at2"/>
<gene>
    <name evidence="2" type="ORF">SAMN05216605_11317</name>
</gene>
<keyword evidence="3" id="KW-1185">Reference proteome</keyword>
<accession>A0A1G8K9E1</accession>
<dbReference type="EMBL" id="FNCO01000013">
    <property type="protein sequence ID" value="SDI39987.1"/>
    <property type="molecule type" value="Genomic_DNA"/>
</dbReference>